<accession>A0ABQ7VYC8</accession>
<evidence type="ECO:0000313" key="3">
    <source>
        <dbReference type="Proteomes" id="UP000826656"/>
    </source>
</evidence>
<dbReference type="PROSITE" id="PS50879">
    <property type="entry name" value="RNASE_H_1"/>
    <property type="match status" value="1"/>
</dbReference>
<dbReference type="InterPro" id="IPR002156">
    <property type="entry name" value="RNaseH_domain"/>
</dbReference>
<reference evidence="2 3" key="1">
    <citation type="journal article" date="2021" name="bioRxiv">
        <title>Chromosome-scale and haplotype-resolved genome assembly of a tetraploid potato cultivar.</title>
        <authorList>
            <person name="Sun H."/>
            <person name="Jiao W.-B."/>
            <person name="Krause K."/>
            <person name="Campoy J.A."/>
            <person name="Goel M."/>
            <person name="Folz-Donahue K."/>
            <person name="Kukat C."/>
            <person name="Huettel B."/>
            <person name="Schneeberger K."/>
        </authorList>
    </citation>
    <scope>NUCLEOTIDE SEQUENCE [LARGE SCALE GENOMIC DNA]</scope>
    <source>
        <strain evidence="2">SolTubOtavaFocal</strain>
        <tissue evidence="2">Leaves</tissue>
    </source>
</reference>
<proteinExistence type="predicted"/>
<dbReference type="CDD" id="cd06222">
    <property type="entry name" value="RNase_H_like"/>
    <property type="match status" value="1"/>
</dbReference>
<comment type="caution">
    <text evidence="2">The sequence shown here is derived from an EMBL/GenBank/DDBJ whole genome shotgun (WGS) entry which is preliminary data.</text>
</comment>
<gene>
    <name evidence="2" type="ORF">KY290_010422</name>
</gene>
<evidence type="ECO:0000259" key="1">
    <source>
        <dbReference type="PROSITE" id="PS50879"/>
    </source>
</evidence>
<dbReference type="SUPFAM" id="SSF53098">
    <property type="entry name" value="Ribonuclease H-like"/>
    <property type="match status" value="1"/>
</dbReference>
<dbReference type="PANTHER" id="PTHR47723:SF7">
    <property type="entry name" value="RNASE H FAMILY PROTEIN"/>
    <property type="match status" value="1"/>
</dbReference>
<organism evidence="2 3">
    <name type="scientific">Solanum tuberosum</name>
    <name type="common">Potato</name>
    <dbReference type="NCBI Taxonomy" id="4113"/>
    <lineage>
        <taxon>Eukaryota</taxon>
        <taxon>Viridiplantae</taxon>
        <taxon>Streptophyta</taxon>
        <taxon>Embryophyta</taxon>
        <taxon>Tracheophyta</taxon>
        <taxon>Spermatophyta</taxon>
        <taxon>Magnoliopsida</taxon>
        <taxon>eudicotyledons</taxon>
        <taxon>Gunneridae</taxon>
        <taxon>Pentapetalae</taxon>
        <taxon>asterids</taxon>
        <taxon>lamiids</taxon>
        <taxon>Solanales</taxon>
        <taxon>Solanaceae</taxon>
        <taxon>Solanoideae</taxon>
        <taxon>Solaneae</taxon>
        <taxon>Solanum</taxon>
    </lineage>
</organism>
<dbReference type="Pfam" id="PF13456">
    <property type="entry name" value="RVT_3"/>
    <property type="match status" value="1"/>
</dbReference>
<dbReference type="Gene3D" id="3.30.420.10">
    <property type="entry name" value="Ribonuclease H-like superfamily/Ribonuclease H"/>
    <property type="match status" value="1"/>
</dbReference>
<dbReference type="InterPro" id="IPR053151">
    <property type="entry name" value="RNase_H-like"/>
</dbReference>
<dbReference type="InterPro" id="IPR012337">
    <property type="entry name" value="RNaseH-like_sf"/>
</dbReference>
<sequence length="337" mass="39174">MLRGKLPINEKTARFGSEPVACSCCISPGWDTIEHTFNNGYFASYVWKYFAATTGISTDHTPLIYLIRRWWSTKYKNEAHKLILQATPIFICWNLWKNRCASKYEGIQSNASKVMYVIYKDNYKLMTTVFPHIKCPSNWKDLIMLVERCDHEIKVTMVLWKKPPDQWSKLNIDGSALSNPGKIGAGGILRDHKGQMTLAFATPLGEDTNNQAEMEATIFGMTWSLQVGYRNVIREVDSQLLVDWIMLKTKPPWSISKQAQQLQELIRQINNFKCKHIYREANFAADSLSKHSHTITSPQIYFNEQQLPKEARTYHQLDMLEMANFRRRKIKRMKEPP</sequence>
<protein>
    <recommendedName>
        <fullName evidence="1">RNase H type-1 domain-containing protein</fullName>
    </recommendedName>
</protein>
<name>A0ABQ7VYC8_SOLTU</name>
<dbReference type="PANTHER" id="PTHR47723">
    <property type="entry name" value="OS05G0353850 PROTEIN"/>
    <property type="match status" value="1"/>
</dbReference>
<keyword evidence="3" id="KW-1185">Reference proteome</keyword>
<dbReference type="InterPro" id="IPR036397">
    <property type="entry name" value="RNaseH_sf"/>
</dbReference>
<dbReference type="InterPro" id="IPR044730">
    <property type="entry name" value="RNase_H-like_dom_plant"/>
</dbReference>
<dbReference type="Proteomes" id="UP000826656">
    <property type="component" value="Unassembled WGS sequence"/>
</dbReference>
<dbReference type="EMBL" id="JAIVGD010000005">
    <property type="protein sequence ID" value="KAH0773285.1"/>
    <property type="molecule type" value="Genomic_DNA"/>
</dbReference>
<evidence type="ECO:0000313" key="2">
    <source>
        <dbReference type="EMBL" id="KAH0773285.1"/>
    </source>
</evidence>
<feature type="domain" description="RNase H type-1" evidence="1">
    <location>
        <begin position="164"/>
        <end position="294"/>
    </location>
</feature>